<protein>
    <submittedName>
        <fullName evidence="2">Uncharacterized protein</fullName>
    </submittedName>
</protein>
<proteinExistence type="predicted"/>
<gene>
    <name evidence="2" type="primary">LgM4147LRVhigh.29.01590.00160</name>
    <name evidence="2" type="ORF">BN36_2947880</name>
</gene>
<accession>A0A1E1J137</accession>
<organism evidence="2">
    <name type="scientific">Leishmania guyanensis</name>
    <dbReference type="NCBI Taxonomy" id="5670"/>
    <lineage>
        <taxon>Eukaryota</taxon>
        <taxon>Discoba</taxon>
        <taxon>Euglenozoa</taxon>
        <taxon>Kinetoplastea</taxon>
        <taxon>Metakinetoplastina</taxon>
        <taxon>Trypanosomatida</taxon>
        <taxon>Trypanosomatidae</taxon>
        <taxon>Leishmaniinae</taxon>
        <taxon>Leishmania</taxon>
        <taxon>Leishmania guyanensis species complex</taxon>
    </lineage>
</organism>
<keyword evidence="1" id="KW-0175">Coiled coil</keyword>
<name>A0A1E1J137_LEIGU</name>
<sequence length="269" mass="30230">MPMLTEAEIAPSAIEEERKRLREATQHVTDIERQIDALHRELATARTRWEQLRLSVQWRELMAAVNADEDVYAVVERLTGAFAAFRESLVEPENYLQEQKGEVPNEEDIVPYSDTDDYADFSEVETVVEEVLATVKEQLESRTAASWPSSRNINCSSSCESSVSGEDPSCPDGELVMVQKAKATARRQALLKLLVITVLMGRVEQYCGFKLISEASNVPRSDAEEMRDGVTSVWQWLFHEQPGVLTAEESAEWKDIVRAFLGDSYAAAP</sequence>
<dbReference type="AlphaFoldDB" id="A0A1E1J137"/>
<dbReference type="EMBL" id="CALQ01001261">
    <property type="protein sequence ID" value="CCM17290.1"/>
    <property type="molecule type" value="Genomic_DNA"/>
</dbReference>
<feature type="coiled-coil region" evidence="1">
    <location>
        <begin position="14"/>
        <end position="48"/>
    </location>
</feature>
<evidence type="ECO:0000256" key="1">
    <source>
        <dbReference type="SAM" id="Coils"/>
    </source>
</evidence>
<evidence type="ECO:0000313" key="2">
    <source>
        <dbReference type="EMBL" id="CCM17290.1"/>
    </source>
</evidence>
<reference evidence="2" key="1">
    <citation type="submission" date="2012-08" db="EMBL/GenBank/DDBJ databases">
        <title>Comparative genomics of metastatic and non-metastatic Leishmania guyanensis provides insights into polygenic factors involved in Leishmania RNA virus infection.</title>
        <authorList>
            <person name="Smith D."/>
            <person name="Hertz-Fowler C."/>
            <person name="Martin R."/>
            <person name="Dickens N."/>
            <person name="Fasel N."/>
            <person name="Falquet L."/>
            <person name="Beverley S."/>
            <person name="Zangger H."/>
            <person name="Calderon-Copete S."/>
            <person name="Mottram J."/>
            <person name="Xenarios I."/>
        </authorList>
    </citation>
    <scope>NUCLEOTIDE SEQUENCE</scope>
    <source>
        <strain evidence="2">MHOM/BR/75/M4147/SSU:IR2SAT-LUC</strain>
    </source>
</reference>